<dbReference type="Proteomes" id="UP000284395">
    <property type="component" value="Unassembled WGS sequence"/>
</dbReference>
<keyword evidence="2" id="KW-0812">Transmembrane</keyword>
<evidence type="ECO:0000259" key="3">
    <source>
        <dbReference type="Pfam" id="PF04773"/>
    </source>
</evidence>
<dbReference type="Gene3D" id="2.60.120.1440">
    <property type="match status" value="1"/>
</dbReference>
<accession>A0A420ELY0</accession>
<keyword evidence="2" id="KW-1133">Transmembrane helix</keyword>
<feature type="transmembrane region" description="Helical" evidence="2">
    <location>
        <begin position="108"/>
        <end position="129"/>
    </location>
</feature>
<dbReference type="EMBL" id="RAPF01000003">
    <property type="protein sequence ID" value="RKF21691.1"/>
    <property type="molecule type" value="Genomic_DNA"/>
</dbReference>
<dbReference type="GO" id="GO:0016989">
    <property type="term" value="F:sigma factor antagonist activity"/>
    <property type="evidence" value="ECO:0007669"/>
    <property type="project" value="TreeGrafter"/>
</dbReference>
<dbReference type="InterPro" id="IPR006860">
    <property type="entry name" value="FecR"/>
</dbReference>
<protein>
    <submittedName>
        <fullName evidence="5">DUF4880 domain-containing protein</fullName>
    </submittedName>
</protein>
<proteinExistence type="predicted"/>
<evidence type="ECO:0000256" key="1">
    <source>
        <dbReference type="SAM" id="MobiDB-lite"/>
    </source>
</evidence>
<dbReference type="InterPro" id="IPR012373">
    <property type="entry name" value="Ferrdict_sens_TM"/>
</dbReference>
<dbReference type="Pfam" id="PF04773">
    <property type="entry name" value="FecR"/>
    <property type="match status" value="1"/>
</dbReference>
<dbReference type="Gene3D" id="3.55.50.30">
    <property type="match status" value="1"/>
</dbReference>
<organism evidence="5 6">
    <name type="scientific">Altericroceibacterium spongiae</name>
    <dbReference type="NCBI Taxonomy" id="2320269"/>
    <lineage>
        <taxon>Bacteria</taxon>
        <taxon>Pseudomonadati</taxon>
        <taxon>Pseudomonadota</taxon>
        <taxon>Alphaproteobacteria</taxon>
        <taxon>Sphingomonadales</taxon>
        <taxon>Erythrobacteraceae</taxon>
        <taxon>Altericroceibacterium</taxon>
    </lineage>
</organism>
<evidence type="ECO:0000259" key="4">
    <source>
        <dbReference type="Pfam" id="PF16220"/>
    </source>
</evidence>
<dbReference type="Pfam" id="PF16220">
    <property type="entry name" value="DUF4880"/>
    <property type="match status" value="1"/>
</dbReference>
<dbReference type="PANTHER" id="PTHR30273:SF2">
    <property type="entry name" value="PROTEIN FECR"/>
    <property type="match status" value="1"/>
</dbReference>
<reference evidence="5 6" key="1">
    <citation type="submission" date="2018-09" db="EMBL/GenBank/DDBJ databases">
        <title>Altererythrobacter spongiae sp. nov., isolated from a marine sponge.</title>
        <authorList>
            <person name="Zhuang L."/>
            <person name="Luo L."/>
        </authorList>
    </citation>
    <scope>NUCLEOTIDE SEQUENCE [LARGE SCALE GENOMIC DNA]</scope>
    <source>
        <strain evidence="5 6">HN-Y73</strain>
    </source>
</reference>
<dbReference type="PANTHER" id="PTHR30273">
    <property type="entry name" value="PERIPLASMIC SIGNAL SENSOR AND SIGMA FACTOR ACTIVATOR FECR-RELATED"/>
    <property type="match status" value="1"/>
</dbReference>
<comment type="caution">
    <text evidence="5">The sequence shown here is derived from an EMBL/GenBank/DDBJ whole genome shotgun (WGS) entry which is preliminary data.</text>
</comment>
<dbReference type="AlphaFoldDB" id="A0A420ELY0"/>
<evidence type="ECO:0000256" key="2">
    <source>
        <dbReference type="SAM" id="Phobius"/>
    </source>
</evidence>
<keyword evidence="2" id="KW-0472">Membrane</keyword>
<feature type="region of interest" description="Disordered" evidence="1">
    <location>
        <begin position="79"/>
        <end position="99"/>
    </location>
</feature>
<gene>
    <name evidence="5" type="ORF">D6851_06555</name>
</gene>
<dbReference type="InterPro" id="IPR032623">
    <property type="entry name" value="FecR_N"/>
</dbReference>
<name>A0A420ELY0_9SPHN</name>
<keyword evidence="6" id="KW-1185">Reference proteome</keyword>
<dbReference type="OrthoDB" id="7429207at2"/>
<evidence type="ECO:0000313" key="6">
    <source>
        <dbReference type="Proteomes" id="UP000284395"/>
    </source>
</evidence>
<evidence type="ECO:0000313" key="5">
    <source>
        <dbReference type="EMBL" id="RKF21691.1"/>
    </source>
</evidence>
<feature type="domain" description="FecR protein" evidence="3">
    <location>
        <begin position="148"/>
        <end position="239"/>
    </location>
</feature>
<sequence>MNDTSRPSRKMNEAAEWYARLNAPDCSESDRRDFSAWLKADIRHESAWSLIASADSAMDQAADHPMIAELIQEARSMPPVGQENAASSVRTQTDGETRHAASHRRLAPWHYGIAAALALTVGLGGLAAWHSSPLSSGEDARLAQSTHYATGVGEKRVVTLADGSTLTLDTNSAVEIPQWGERRLVHLVKGQAFFEVAKDAEHPFIVESGGNSVEALGTAFTVREGKGTYNVALLKGRVKVALGLAGAGDAILEPGDTLSLYGKTVAIRHKNAARFSGWLEGRLTFEQRPLGSIVAEMNRYSTRKIVLADSELQNRPFSGTFTTDGGDALVSALGAYGIAHVLRSDDKEVVLAAS</sequence>
<feature type="domain" description="FecR N-terminal" evidence="4">
    <location>
        <begin position="13"/>
        <end position="49"/>
    </location>
</feature>
<dbReference type="PIRSF" id="PIRSF018266">
    <property type="entry name" value="FecR"/>
    <property type="match status" value="1"/>
</dbReference>